<sequence length="196" mass="21258">MTKRAYTKNILAYDLGQNSDWAGGWYLRMLPNWQEHEVPFPSPEPIKNSATAEDFLRETPAGSRKPEDIGCLISANKPSKVPLIVLSAISFDLGLSCGYASSQQQSAIVLSAHTSLGCCIAFIGSVPSAAPRPLVPLLPVAATFALPRFAAVNASSHLQERSVDPEHRKEKTAWFSRRCFQTDSPAAASASRRQSS</sequence>
<dbReference type="EMBL" id="LDEV01000609">
    <property type="protein sequence ID" value="KLJ12938.1"/>
    <property type="molecule type" value="Genomic_DNA"/>
</dbReference>
<proteinExistence type="predicted"/>
<accession>A0A0H1BPA7</accession>
<keyword evidence="2" id="KW-1185">Reference proteome</keyword>
<protein>
    <submittedName>
        <fullName evidence="1">Uncharacterized protein</fullName>
    </submittedName>
</protein>
<evidence type="ECO:0000313" key="1">
    <source>
        <dbReference type="EMBL" id="KLJ12938.1"/>
    </source>
</evidence>
<reference evidence="2" key="1">
    <citation type="journal article" date="2015" name="PLoS Genet.">
        <title>The dynamic genome and transcriptome of the human fungal pathogen Blastomyces and close relative Emmonsia.</title>
        <authorList>
            <person name="Munoz J.F."/>
            <person name="Gauthier G.M."/>
            <person name="Desjardins C.A."/>
            <person name="Gallo J.E."/>
            <person name="Holder J."/>
            <person name="Sullivan T.D."/>
            <person name="Marty A.J."/>
            <person name="Carmen J.C."/>
            <person name="Chen Z."/>
            <person name="Ding L."/>
            <person name="Gujja S."/>
            <person name="Magrini V."/>
            <person name="Misas E."/>
            <person name="Mitreva M."/>
            <person name="Priest M."/>
            <person name="Saif S."/>
            <person name="Whiston E.A."/>
            <person name="Young S."/>
            <person name="Zeng Q."/>
            <person name="Goldman W.E."/>
            <person name="Mardis E.R."/>
            <person name="Taylor J.W."/>
            <person name="McEwen J.G."/>
            <person name="Clay O.K."/>
            <person name="Klein B.S."/>
            <person name="Cuomo C.A."/>
        </authorList>
    </citation>
    <scope>NUCLEOTIDE SEQUENCE [LARGE SCALE GENOMIC DNA]</scope>
    <source>
        <strain evidence="2">UAMH 139</strain>
    </source>
</reference>
<dbReference type="AlphaFoldDB" id="A0A0H1BPA7"/>
<gene>
    <name evidence="1" type="ORF">EMPG_12105</name>
</gene>
<evidence type="ECO:0000313" key="2">
    <source>
        <dbReference type="Proteomes" id="UP000053573"/>
    </source>
</evidence>
<comment type="caution">
    <text evidence="1">The sequence shown here is derived from an EMBL/GenBank/DDBJ whole genome shotgun (WGS) entry which is preliminary data.</text>
</comment>
<dbReference type="Proteomes" id="UP000053573">
    <property type="component" value="Unassembled WGS sequence"/>
</dbReference>
<name>A0A0H1BPA7_9EURO</name>
<organism evidence="1 2">
    <name type="scientific">Blastomyces silverae</name>
    <dbReference type="NCBI Taxonomy" id="2060906"/>
    <lineage>
        <taxon>Eukaryota</taxon>
        <taxon>Fungi</taxon>
        <taxon>Dikarya</taxon>
        <taxon>Ascomycota</taxon>
        <taxon>Pezizomycotina</taxon>
        <taxon>Eurotiomycetes</taxon>
        <taxon>Eurotiomycetidae</taxon>
        <taxon>Onygenales</taxon>
        <taxon>Ajellomycetaceae</taxon>
        <taxon>Blastomyces</taxon>
    </lineage>
</organism>